<protein>
    <submittedName>
        <fullName evidence="7">FAD-dependent oxidoreductase</fullName>
    </submittedName>
</protein>
<dbReference type="RefSeq" id="WP_106836341.1">
    <property type="nucleotide sequence ID" value="NZ_JARMEW010000060.1"/>
</dbReference>
<gene>
    <name evidence="7" type="ORF">C7R92_27425</name>
</gene>
<dbReference type="PANTHER" id="PTHR42913:SF3">
    <property type="entry name" value="64 KDA MITOCHONDRIAL NADH DEHYDROGENASE (EUROFUNG)"/>
    <property type="match status" value="1"/>
</dbReference>
<dbReference type="Gene3D" id="3.50.50.100">
    <property type="match status" value="1"/>
</dbReference>
<dbReference type="SUPFAM" id="SSF51905">
    <property type="entry name" value="FAD/NAD(P)-binding domain"/>
    <property type="match status" value="1"/>
</dbReference>
<comment type="similarity">
    <text evidence="2">Belongs to the NADH dehydrogenase family.</text>
</comment>
<evidence type="ECO:0000256" key="2">
    <source>
        <dbReference type="ARBA" id="ARBA00005272"/>
    </source>
</evidence>
<dbReference type="EMBL" id="PXZO01000063">
    <property type="protein sequence ID" value="PSK04113.1"/>
    <property type="molecule type" value="Genomic_DNA"/>
</dbReference>
<evidence type="ECO:0000256" key="4">
    <source>
        <dbReference type="ARBA" id="ARBA00022827"/>
    </source>
</evidence>
<organism evidence="7 8">
    <name type="scientific">Brevibacillus porteri</name>
    <dbReference type="NCBI Taxonomy" id="2126350"/>
    <lineage>
        <taxon>Bacteria</taxon>
        <taxon>Bacillati</taxon>
        <taxon>Bacillota</taxon>
        <taxon>Bacilli</taxon>
        <taxon>Bacillales</taxon>
        <taxon>Paenibacillaceae</taxon>
        <taxon>Brevibacillus</taxon>
    </lineage>
</organism>
<keyword evidence="5" id="KW-0560">Oxidoreductase</keyword>
<evidence type="ECO:0000313" key="7">
    <source>
        <dbReference type="EMBL" id="PSK04113.1"/>
    </source>
</evidence>
<evidence type="ECO:0000259" key="6">
    <source>
        <dbReference type="Pfam" id="PF07992"/>
    </source>
</evidence>
<keyword evidence="3" id="KW-0285">Flavoprotein</keyword>
<dbReference type="PRINTS" id="PR00368">
    <property type="entry name" value="FADPNR"/>
</dbReference>
<proteinExistence type="inferred from homology"/>
<name>A0ABX5FJ61_9BACL</name>
<comment type="cofactor">
    <cofactor evidence="1">
        <name>FAD</name>
        <dbReference type="ChEBI" id="CHEBI:57692"/>
    </cofactor>
</comment>
<keyword evidence="4" id="KW-0274">FAD</keyword>
<dbReference type="Proteomes" id="UP000241645">
    <property type="component" value="Unassembled WGS sequence"/>
</dbReference>
<dbReference type="GeneID" id="95753813"/>
<evidence type="ECO:0000256" key="5">
    <source>
        <dbReference type="ARBA" id="ARBA00023002"/>
    </source>
</evidence>
<dbReference type="PRINTS" id="PR00411">
    <property type="entry name" value="PNDRDTASEI"/>
</dbReference>
<keyword evidence="8" id="KW-1185">Reference proteome</keyword>
<accession>A0ABX5FJ61</accession>
<comment type="caution">
    <text evidence="7">The sequence shown here is derived from an EMBL/GenBank/DDBJ whole genome shotgun (WGS) entry which is preliminary data.</text>
</comment>
<evidence type="ECO:0000313" key="8">
    <source>
        <dbReference type="Proteomes" id="UP000241645"/>
    </source>
</evidence>
<reference evidence="7 8" key="1">
    <citation type="submission" date="2018-03" db="EMBL/GenBank/DDBJ databases">
        <title>Brevisbacillus phylogenomics.</title>
        <authorList>
            <person name="Dunlap C."/>
        </authorList>
    </citation>
    <scope>NUCLEOTIDE SEQUENCE [LARGE SCALE GENOMIC DNA]</scope>
    <source>
        <strain evidence="7 8">NRRL B-41110</strain>
    </source>
</reference>
<dbReference type="Pfam" id="PF07992">
    <property type="entry name" value="Pyr_redox_2"/>
    <property type="match status" value="1"/>
</dbReference>
<sequence length="396" mass="43241">MGTPKILILGAGYGGLLTTLQLQKKLNYNEAEITLVNKHNYHYITTWLHEPAAGTAPADHARVSLDGILNKDKVNFVKGTVQAIQPEEQTVALENGEVLSYDYLVIGLGSEPETFGIEGLKEHAFSIRSINAVRNIREHIEYMFSKFKNEPDRTDYLTFVVGGAGFTGIEFCGELGDRLPELCREFDVDPELVKVYCIEAAPTALPGFDPELIQYAMDVLERKGIEFKIGTPIKQCTPDGVLLATGEEIKSKTVVWAAGVRGNSIVEKAGFEVMRGRVKVDEYLRAPGHENVFVVGDCALIFNEEGRPYPPTAQIAVQEGETLGENLAALIRGDLPQKFIPHLQGTLASLGKGEGIGQVGSKKLFGSTAAMMKKASDLRYLYKIGGVGLALKKVKL</sequence>
<dbReference type="InterPro" id="IPR036188">
    <property type="entry name" value="FAD/NAD-bd_sf"/>
</dbReference>
<dbReference type="InterPro" id="IPR051169">
    <property type="entry name" value="NADH-Q_oxidoreductase"/>
</dbReference>
<evidence type="ECO:0000256" key="3">
    <source>
        <dbReference type="ARBA" id="ARBA00022630"/>
    </source>
</evidence>
<dbReference type="PANTHER" id="PTHR42913">
    <property type="entry name" value="APOPTOSIS-INDUCING FACTOR 1"/>
    <property type="match status" value="1"/>
</dbReference>
<dbReference type="InterPro" id="IPR023753">
    <property type="entry name" value="FAD/NAD-binding_dom"/>
</dbReference>
<feature type="domain" description="FAD/NAD(P)-binding" evidence="6">
    <location>
        <begin position="5"/>
        <end position="320"/>
    </location>
</feature>
<evidence type="ECO:0000256" key="1">
    <source>
        <dbReference type="ARBA" id="ARBA00001974"/>
    </source>
</evidence>